<name>A0ACD3AHL4_9AGAR</name>
<accession>A0ACD3AHL4</accession>
<dbReference type="Proteomes" id="UP000308600">
    <property type="component" value="Unassembled WGS sequence"/>
</dbReference>
<protein>
    <submittedName>
        <fullName evidence="1">Uncharacterized protein</fullName>
    </submittedName>
</protein>
<organism evidence="1 2">
    <name type="scientific">Pluteus cervinus</name>
    <dbReference type="NCBI Taxonomy" id="181527"/>
    <lineage>
        <taxon>Eukaryota</taxon>
        <taxon>Fungi</taxon>
        <taxon>Dikarya</taxon>
        <taxon>Basidiomycota</taxon>
        <taxon>Agaricomycotina</taxon>
        <taxon>Agaricomycetes</taxon>
        <taxon>Agaricomycetidae</taxon>
        <taxon>Agaricales</taxon>
        <taxon>Pluteineae</taxon>
        <taxon>Pluteaceae</taxon>
        <taxon>Pluteus</taxon>
    </lineage>
</organism>
<keyword evidence="2" id="KW-1185">Reference proteome</keyword>
<evidence type="ECO:0000313" key="2">
    <source>
        <dbReference type="Proteomes" id="UP000308600"/>
    </source>
</evidence>
<sequence length="580" mass="66082">MSLEEANEISGNLFEVPNLASLIQQKRASHLNLSPGDNSAVNEFLGECEQDILSLRKKVLSTIATIFRLCNEVSTAAALLQRKSGQRDLCQYLLSPIRYIHQDLLEPIFMAYSESDHLRGRSTQTIPLRVASVCYRWREIAHATPALWSRVSANDLCNSFDLAKLWLSRCRFPSLMLDMRDIPLEQLADLLVSPGEPQIQIQRLELYLPSGNNQAILQTILNGHSDELNEIVLIQKEGNRVNDLPVPHVKRLYIDRPPTSWNHDLPPQQLTILRITGDLHWEMLDLILLHCVVLQKLYVALAEAGLRSEQRVALKKPATHSHLSYLGLSYDPPNQKLPMDLLSNLSFPSLKIFECRIGSWTPSAEEPACAPTDWFLSLSFLGQLKRLSFSPDLKVSHGFYSSLFSVLNSAEELSFFFYLTAESKPEIFEALTTIFCSSGSPRQLPKLKHLHFSSADDLTSASNDILRVGQLWASTTACQNSRQQPQSCSLSLHQYQPRSETDNKSNINLKRLELLEEFREKCPELQVQFYCRAYKLSVWILGFPLVFEMYPLAFNEVREYQVMDQTGNWTRESGPIYRIL</sequence>
<reference evidence="1 2" key="1">
    <citation type="journal article" date="2019" name="Nat. Ecol. Evol.">
        <title>Megaphylogeny resolves global patterns of mushroom evolution.</title>
        <authorList>
            <person name="Varga T."/>
            <person name="Krizsan K."/>
            <person name="Foldi C."/>
            <person name="Dima B."/>
            <person name="Sanchez-Garcia M."/>
            <person name="Sanchez-Ramirez S."/>
            <person name="Szollosi G.J."/>
            <person name="Szarkandi J.G."/>
            <person name="Papp V."/>
            <person name="Albert L."/>
            <person name="Andreopoulos W."/>
            <person name="Angelini C."/>
            <person name="Antonin V."/>
            <person name="Barry K.W."/>
            <person name="Bougher N.L."/>
            <person name="Buchanan P."/>
            <person name="Buyck B."/>
            <person name="Bense V."/>
            <person name="Catcheside P."/>
            <person name="Chovatia M."/>
            <person name="Cooper J."/>
            <person name="Damon W."/>
            <person name="Desjardin D."/>
            <person name="Finy P."/>
            <person name="Geml J."/>
            <person name="Haridas S."/>
            <person name="Hughes K."/>
            <person name="Justo A."/>
            <person name="Karasinski D."/>
            <person name="Kautmanova I."/>
            <person name="Kiss B."/>
            <person name="Kocsube S."/>
            <person name="Kotiranta H."/>
            <person name="LaButti K.M."/>
            <person name="Lechner B.E."/>
            <person name="Liimatainen K."/>
            <person name="Lipzen A."/>
            <person name="Lukacs Z."/>
            <person name="Mihaltcheva S."/>
            <person name="Morgado L.N."/>
            <person name="Niskanen T."/>
            <person name="Noordeloos M.E."/>
            <person name="Ohm R.A."/>
            <person name="Ortiz-Santana B."/>
            <person name="Ovrebo C."/>
            <person name="Racz N."/>
            <person name="Riley R."/>
            <person name="Savchenko A."/>
            <person name="Shiryaev A."/>
            <person name="Soop K."/>
            <person name="Spirin V."/>
            <person name="Szebenyi C."/>
            <person name="Tomsovsky M."/>
            <person name="Tulloss R.E."/>
            <person name="Uehling J."/>
            <person name="Grigoriev I.V."/>
            <person name="Vagvolgyi C."/>
            <person name="Papp T."/>
            <person name="Martin F.M."/>
            <person name="Miettinen O."/>
            <person name="Hibbett D.S."/>
            <person name="Nagy L.G."/>
        </authorList>
    </citation>
    <scope>NUCLEOTIDE SEQUENCE [LARGE SCALE GENOMIC DNA]</scope>
    <source>
        <strain evidence="1 2">NL-1719</strain>
    </source>
</reference>
<proteinExistence type="predicted"/>
<dbReference type="EMBL" id="ML208479">
    <property type="protein sequence ID" value="TFK64342.1"/>
    <property type="molecule type" value="Genomic_DNA"/>
</dbReference>
<gene>
    <name evidence="1" type="ORF">BDN72DRAFT_846689</name>
</gene>
<evidence type="ECO:0000313" key="1">
    <source>
        <dbReference type="EMBL" id="TFK64342.1"/>
    </source>
</evidence>